<evidence type="ECO:0000313" key="2">
    <source>
        <dbReference type="RefSeq" id="XP_017299447.1"/>
    </source>
</evidence>
<dbReference type="KEGG" id="dci:103508909"/>
<organism evidence="1 2">
    <name type="scientific">Diaphorina citri</name>
    <name type="common">Asian citrus psyllid</name>
    <dbReference type="NCBI Taxonomy" id="121845"/>
    <lineage>
        <taxon>Eukaryota</taxon>
        <taxon>Metazoa</taxon>
        <taxon>Ecdysozoa</taxon>
        <taxon>Arthropoda</taxon>
        <taxon>Hexapoda</taxon>
        <taxon>Insecta</taxon>
        <taxon>Pterygota</taxon>
        <taxon>Neoptera</taxon>
        <taxon>Paraneoptera</taxon>
        <taxon>Hemiptera</taxon>
        <taxon>Sternorrhyncha</taxon>
        <taxon>Psylloidea</taxon>
        <taxon>Psyllidae</taxon>
        <taxon>Diaphorininae</taxon>
        <taxon>Diaphorina</taxon>
    </lineage>
</organism>
<gene>
    <name evidence="2" type="primary">LOC103508909</name>
</gene>
<keyword evidence="1" id="KW-1185">Reference proteome</keyword>
<dbReference type="PaxDb" id="121845-A0A1S4EBF3"/>
<accession>A0A1S4EBF3</accession>
<dbReference type="Proteomes" id="UP000079169">
    <property type="component" value="Unplaced"/>
</dbReference>
<evidence type="ECO:0000313" key="1">
    <source>
        <dbReference type="Proteomes" id="UP000079169"/>
    </source>
</evidence>
<sequence length="271" mass="31121">MEHIEKVHWKRLAQKKSKSSDDGKASRGISDLDKGIEQVLNDTNVFATSMDVMETLEAVKLLDTVALVLSKIVQMDVVLDLEKISSVTKLDRVTSNILYVGYSYRLYLEGDKEIEFWKLALQLSVLLKQDALFVECVSNLLWLDEGLRPSHLKKADDLINANVKPPIPQHVKTMYQFARIKQALSLNDLSKANEELSLIQLEHTPVPTVHEMLVLYHSWYLKCQLLMRQPELSHSEHAFIVQCCDEAFKCLFKNYEEKMKTSCYINHGILV</sequence>
<protein>
    <submittedName>
        <fullName evidence="2">Uncharacterized protein LOC103508909</fullName>
    </submittedName>
</protein>
<proteinExistence type="predicted"/>
<reference evidence="2" key="1">
    <citation type="submission" date="2025-08" db="UniProtKB">
        <authorList>
            <consortium name="RefSeq"/>
        </authorList>
    </citation>
    <scope>IDENTIFICATION</scope>
</reference>
<dbReference type="GeneID" id="103508909"/>
<dbReference type="AlphaFoldDB" id="A0A1S4EBF3"/>
<dbReference type="RefSeq" id="XP_017299447.1">
    <property type="nucleotide sequence ID" value="XM_017443958.2"/>
</dbReference>
<name>A0A1S4EBF3_DIACI</name>